<feature type="domain" description="N-acetyltransferase" evidence="3">
    <location>
        <begin position="9"/>
        <end position="167"/>
    </location>
</feature>
<accession>A0A4Q1C6S9</accession>
<dbReference type="Pfam" id="PF00583">
    <property type="entry name" value="Acetyltransf_1"/>
    <property type="match status" value="1"/>
</dbReference>
<dbReference type="InterPro" id="IPR050832">
    <property type="entry name" value="Bact_Acetyltransf"/>
</dbReference>
<dbReference type="OrthoDB" id="9792929at2"/>
<keyword evidence="1 4" id="KW-0808">Transferase</keyword>
<dbReference type="Proteomes" id="UP000290218">
    <property type="component" value="Unassembled WGS sequence"/>
</dbReference>
<dbReference type="InterPro" id="IPR000182">
    <property type="entry name" value="GNAT_dom"/>
</dbReference>
<gene>
    <name evidence="4" type="ORF">ESB00_01445</name>
</gene>
<dbReference type="PANTHER" id="PTHR43877:SF2">
    <property type="entry name" value="AMINOALKYLPHOSPHONATE N-ACETYLTRANSFERASE-RELATED"/>
    <property type="match status" value="1"/>
</dbReference>
<dbReference type="PANTHER" id="PTHR43877">
    <property type="entry name" value="AMINOALKYLPHOSPHONATE N-ACETYLTRANSFERASE-RELATED-RELATED"/>
    <property type="match status" value="1"/>
</dbReference>
<dbReference type="Gene3D" id="3.40.630.30">
    <property type="match status" value="1"/>
</dbReference>
<dbReference type="GO" id="GO:0016747">
    <property type="term" value="F:acyltransferase activity, transferring groups other than amino-acyl groups"/>
    <property type="evidence" value="ECO:0007669"/>
    <property type="project" value="InterPro"/>
</dbReference>
<protein>
    <submittedName>
        <fullName evidence="4">GNAT family N-acetyltransferase</fullName>
    </submittedName>
</protein>
<dbReference type="PROSITE" id="PS51186">
    <property type="entry name" value="GNAT"/>
    <property type="match status" value="1"/>
</dbReference>
<name>A0A4Q1C6S9_9BACT</name>
<evidence type="ECO:0000313" key="4">
    <source>
        <dbReference type="EMBL" id="RXK54593.1"/>
    </source>
</evidence>
<evidence type="ECO:0000256" key="2">
    <source>
        <dbReference type="ARBA" id="ARBA00023315"/>
    </source>
</evidence>
<proteinExistence type="predicted"/>
<evidence type="ECO:0000259" key="3">
    <source>
        <dbReference type="PROSITE" id="PS51186"/>
    </source>
</evidence>
<comment type="caution">
    <text evidence="4">The sequence shown here is derived from an EMBL/GenBank/DDBJ whole genome shotgun (WGS) entry which is preliminary data.</text>
</comment>
<dbReference type="AlphaFoldDB" id="A0A4Q1C6S9"/>
<keyword evidence="5" id="KW-1185">Reference proteome</keyword>
<reference evidence="4 5" key="1">
    <citation type="submission" date="2019-01" db="EMBL/GenBank/DDBJ databases">
        <title>Lacunisphaera sp. strain TWA-58.</title>
        <authorList>
            <person name="Chen W.-M."/>
        </authorList>
    </citation>
    <scope>NUCLEOTIDE SEQUENCE [LARGE SCALE GENOMIC DNA]</scope>
    <source>
        <strain evidence="4 5">TWA-58</strain>
    </source>
</reference>
<keyword evidence="2" id="KW-0012">Acyltransferase</keyword>
<sequence length="167" mass="17783">MTTPAASAIRFLQADLERPDHQAAVLAMVDAYSRDPMGDGAPLSAEARERLIPGLRAHPTTLVFLAYDGDTPVGVAVSFLGFSTFAAKPLVNLHDVCIVSTHRCRGIGRGLLAAVEARARALGCCKLTLEVLDQNHHALKTYTAAGFKRYSLQPGAGEAIFLTKPLA</sequence>
<evidence type="ECO:0000256" key="1">
    <source>
        <dbReference type="ARBA" id="ARBA00022679"/>
    </source>
</evidence>
<dbReference type="SUPFAM" id="SSF55729">
    <property type="entry name" value="Acyl-CoA N-acyltransferases (Nat)"/>
    <property type="match status" value="1"/>
</dbReference>
<dbReference type="InterPro" id="IPR016181">
    <property type="entry name" value="Acyl_CoA_acyltransferase"/>
</dbReference>
<organism evidence="4 5">
    <name type="scientific">Oleiharenicola lentus</name>
    <dbReference type="NCBI Taxonomy" id="2508720"/>
    <lineage>
        <taxon>Bacteria</taxon>
        <taxon>Pseudomonadati</taxon>
        <taxon>Verrucomicrobiota</taxon>
        <taxon>Opitutia</taxon>
        <taxon>Opitutales</taxon>
        <taxon>Opitutaceae</taxon>
        <taxon>Oleiharenicola</taxon>
    </lineage>
</organism>
<evidence type="ECO:0000313" key="5">
    <source>
        <dbReference type="Proteomes" id="UP000290218"/>
    </source>
</evidence>
<dbReference type="EMBL" id="SDHX01000001">
    <property type="protein sequence ID" value="RXK54593.1"/>
    <property type="molecule type" value="Genomic_DNA"/>
</dbReference>
<dbReference type="RefSeq" id="WP_129045957.1">
    <property type="nucleotide sequence ID" value="NZ_SDHX01000001.1"/>
</dbReference>
<dbReference type="CDD" id="cd04301">
    <property type="entry name" value="NAT_SF"/>
    <property type="match status" value="1"/>
</dbReference>